<evidence type="ECO:0000256" key="1">
    <source>
        <dbReference type="ARBA" id="ARBA00009437"/>
    </source>
</evidence>
<dbReference type="InterPro" id="IPR036390">
    <property type="entry name" value="WH_DNA-bd_sf"/>
</dbReference>
<dbReference type="Gene3D" id="3.40.190.290">
    <property type="match status" value="1"/>
</dbReference>
<dbReference type="Proteomes" id="UP000283474">
    <property type="component" value="Chromosome"/>
</dbReference>
<evidence type="ECO:0000256" key="4">
    <source>
        <dbReference type="ARBA" id="ARBA00023163"/>
    </source>
</evidence>
<dbReference type="InterPro" id="IPR050950">
    <property type="entry name" value="HTH-type_LysR_regulators"/>
</dbReference>
<keyword evidence="7" id="KW-1185">Reference proteome</keyword>
<dbReference type="PANTHER" id="PTHR30419">
    <property type="entry name" value="HTH-TYPE TRANSCRIPTIONAL REGULATOR YBHD"/>
    <property type="match status" value="1"/>
</dbReference>
<keyword evidence="4" id="KW-0804">Transcription</keyword>
<evidence type="ECO:0000256" key="3">
    <source>
        <dbReference type="ARBA" id="ARBA00023125"/>
    </source>
</evidence>
<evidence type="ECO:0000256" key="2">
    <source>
        <dbReference type="ARBA" id="ARBA00023015"/>
    </source>
</evidence>
<accession>A0A410G890</accession>
<dbReference type="InterPro" id="IPR005119">
    <property type="entry name" value="LysR_subst-bd"/>
</dbReference>
<dbReference type="EMBL" id="CP022987">
    <property type="protein sequence ID" value="QAA92538.1"/>
    <property type="molecule type" value="Genomic_DNA"/>
</dbReference>
<organism evidence="6 7">
    <name type="scientific">Pollutimonas thiosulfatoxidans</name>
    <dbReference type="NCBI Taxonomy" id="2028345"/>
    <lineage>
        <taxon>Bacteria</taxon>
        <taxon>Pseudomonadati</taxon>
        <taxon>Pseudomonadota</taxon>
        <taxon>Betaproteobacteria</taxon>
        <taxon>Burkholderiales</taxon>
        <taxon>Alcaligenaceae</taxon>
        <taxon>Pollutimonas</taxon>
    </lineage>
</organism>
<dbReference type="GO" id="GO:0003700">
    <property type="term" value="F:DNA-binding transcription factor activity"/>
    <property type="evidence" value="ECO:0007669"/>
    <property type="project" value="InterPro"/>
</dbReference>
<dbReference type="Pfam" id="PF00126">
    <property type="entry name" value="HTH_1"/>
    <property type="match status" value="1"/>
</dbReference>
<dbReference type="RefSeq" id="WP_128353588.1">
    <property type="nucleotide sequence ID" value="NZ_CP022987.1"/>
</dbReference>
<dbReference type="AlphaFoldDB" id="A0A410G890"/>
<dbReference type="Gene3D" id="1.10.10.10">
    <property type="entry name" value="Winged helix-like DNA-binding domain superfamily/Winged helix DNA-binding domain"/>
    <property type="match status" value="1"/>
</dbReference>
<keyword evidence="3" id="KW-0238">DNA-binding</keyword>
<dbReference type="GO" id="GO:0003677">
    <property type="term" value="F:DNA binding"/>
    <property type="evidence" value="ECO:0007669"/>
    <property type="project" value="UniProtKB-KW"/>
</dbReference>
<dbReference type="Pfam" id="PF03466">
    <property type="entry name" value="LysR_substrate"/>
    <property type="match status" value="1"/>
</dbReference>
<dbReference type="PROSITE" id="PS50931">
    <property type="entry name" value="HTH_LYSR"/>
    <property type="match status" value="1"/>
</dbReference>
<feature type="domain" description="HTH lysR-type" evidence="5">
    <location>
        <begin position="17"/>
        <end position="74"/>
    </location>
</feature>
<sequence length="327" mass="35913">METLNPQATIHRLTQRLKMRHLVLLLRIQQHGSLTRVADFMATSQPAVTKALAELEAMFGAPLFDRSSRGMTPTALGRVALKRAEAMLHDLDHLARDMQAVASGHHAHLNVGVTPFLSGSILGSAVRNAVSDPLEPLMLTLHEGSSEYLLQRLRDHSLDVAICRASAAVDIEGLAFEVLLHQQPRLLASRRLAAQLARRQLSWPALRDLQWILGTEGTSVRQQVSNIFLQEGITPPLPVVESDSTMIVGDILVANENAISIMPSDIAAELVRIAGVAIVPYTFYWTLPPIALYTRLEDPQREAGTRFAQALRKAFPGGHQREAGHGR</sequence>
<dbReference type="InterPro" id="IPR000847">
    <property type="entry name" value="LysR_HTH_N"/>
</dbReference>
<dbReference type="PRINTS" id="PR00039">
    <property type="entry name" value="HTHLYSR"/>
</dbReference>
<name>A0A410G890_9BURK</name>
<dbReference type="KEGG" id="pus:CKA81_00755"/>
<dbReference type="SUPFAM" id="SSF46785">
    <property type="entry name" value="Winged helix' DNA-binding domain"/>
    <property type="match status" value="1"/>
</dbReference>
<dbReference type="InterPro" id="IPR036388">
    <property type="entry name" value="WH-like_DNA-bd_sf"/>
</dbReference>
<gene>
    <name evidence="6" type="ORF">CKA81_00755</name>
</gene>
<comment type="similarity">
    <text evidence="1">Belongs to the LysR transcriptional regulatory family.</text>
</comment>
<dbReference type="OrthoDB" id="8806341at2"/>
<protein>
    <submittedName>
        <fullName evidence="6">LysR family transcriptional regulator</fullName>
    </submittedName>
</protein>
<evidence type="ECO:0000259" key="5">
    <source>
        <dbReference type="PROSITE" id="PS50931"/>
    </source>
</evidence>
<reference evidence="6 7" key="1">
    <citation type="submission" date="2017-08" db="EMBL/GenBank/DDBJ databases">
        <authorList>
            <person name="Park S.-J."/>
            <person name="Kim H."/>
        </authorList>
    </citation>
    <scope>NUCLEOTIDE SEQUENCE [LARGE SCALE GENOMIC DNA]</scope>
    <source>
        <strain evidence="7">ye3</strain>
    </source>
</reference>
<evidence type="ECO:0000313" key="7">
    <source>
        <dbReference type="Proteomes" id="UP000283474"/>
    </source>
</evidence>
<evidence type="ECO:0000313" key="6">
    <source>
        <dbReference type="EMBL" id="QAA92538.1"/>
    </source>
</evidence>
<keyword evidence="2" id="KW-0805">Transcription regulation</keyword>
<dbReference type="GO" id="GO:0005829">
    <property type="term" value="C:cytosol"/>
    <property type="evidence" value="ECO:0007669"/>
    <property type="project" value="TreeGrafter"/>
</dbReference>
<proteinExistence type="inferred from homology"/>
<dbReference type="PANTHER" id="PTHR30419:SF8">
    <property type="entry name" value="NITROGEN ASSIMILATION TRANSCRIPTIONAL ACTIVATOR-RELATED"/>
    <property type="match status" value="1"/>
</dbReference>
<dbReference type="SUPFAM" id="SSF53850">
    <property type="entry name" value="Periplasmic binding protein-like II"/>
    <property type="match status" value="1"/>
</dbReference>